<dbReference type="Pfam" id="PF11711">
    <property type="entry name" value="Tim54"/>
    <property type="match status" value="1"/>
</dbReference>
<reference evidence="13" key="1">
    <citation type="journal article" date="2021" name="Open Biol.">
        <title>Shared evolutionary footprints suggest mitochondrial oxidative damage underlies multiple complex I losses in fungi.</title>
        <authorList>
            <person name="Schikora-Tamarit M.A."/>
            <person name="Marcet-Houben M."/>
            <person name="Nosek J."/>
            <person name="Gabaldon T."/>
        </authorList>
    </citation>
    <scope>NUCLEOTIDE SEQUENCE</scope>
    <source>
        <strain evidence="13">NCAIM Y.01608</strain>
    </source>
</reference>
<keyword evidence="10" id="KW-0496">Mitochondrion</keyword>
<dbReference type="Proteomes" id="UP000788993">
    <property type="component" value="Unassembled WGS sequence"/>
</dbReference>
<proteinExistence type="inferred from homology"/>
<evidence type="ECO:0000256" key="12">
    <source>
        <dbReference type="SAM" id="MobiDB-lite"/>
    </source>
</evidence>
<dbReference type="RefSeq" id="XP_018209206.1">
    <property type="nucleotide sequence ID" value="XM_018354909.1"/>
</dbReference>
<dbReference type="GO" id="GO:0015031">
    <property type="term" value="P:protein transport"/>
    <property type="evidence" value="ECO:0007669"/>
    <property type="project" value="UniProtKB-KW"/>
</dbReference>
<evidence type="ECO:0000256" key="7">
    <source>
        <dbReference type="ARBA" id="ARBA00022927"/>
    </source>
</evidence>
<name>A0A1B7SCN9_9ASCO</name>
<evidence type="ECO:0000313" key="13">
    <source>
        <dbReference type="EMBL" id="KAH3676775.1"/>
    </source>
</evidence>
<accession>A0A1B7SCN9</accession>
<evidence type="ECO:0000256" key="8">
    <source>
        <dbReference type="ARBA" id="ARBA00022989"/>
    </source>
</evidence>
<evidence type="ECO:0000256" key="4">
    <source>
        <dbReference type="ARBA" id="ARBA00022448"/>
    </source>
</evidence>
<keyword evidence="11" id="KW-0472">Membrane</keyword>
<protein>
    <recommendedName>
        <fullName evidence="3">Mitochondrial import inner membrane translocase subunit TIM54</fullName>
    </recommendedName>
</protein>
<organism evidence="13 14">
    <name type="scientific">Ogataea polymorpha</name>
    <dbReference type="NCBI Taxonomy" id="460523"/>
    <lineage>
        <taxon>Eukaryota</taxon>
        <taxon>Fungi</taxon>
        <taxon>Dikarya</taxon>
        <taxon>Ascomycota</taxon>
        <taxon>Saccharomycotina</taxon>
        <taxon>Pichiomycetes</taxon>
        <taxon>Pichiales</taxon>
        <taxon>Pichiaceae</taxon>
        <taxon>Ogataea</taxon>
    </lineage>
</organism>
<evidence type="ECO:0000256" key="11">
    <source>
        <dbReference type="ARBA" id="ARBA00023136"/>
    </source>
</evidence>
<keyword evidence="5" id="KW-0812">Transmembrane</keyword>
<sequence length="378" mass="43658">MAIENPALQMLGIKKLKLPSRNWMIFWTVVAAVGGGIVYDKRQQSVLRAQYMEKAKHFGEQPFLPNQLPRKLRIYVAPPPNDFLSEGLKYLRRFCKPILNSAAIDFDIYTAERQGDIRHAVSEEIRQIRRSRLQASAREEPEVKAEPVDPEATKPLKELFRPADVLGIFTCTQQQPLNYEDAGLSPEDAGGIITIGRGAFKEYINGVHEGLLGPLEKPEKKEEPVDSQEQKDEKRPQPVARPYIDPADYPSASLAPELDFNNLRDENGVPYFFTQPILALQNYNVAGFTKQPERIYRFYNKRYQLIEYNERLWGLITKNSRPFTPQDMKLLECEENDWPRRFVKESQEKGSEWTREFVGDPRVLRLLKVYEKVENAGE</sequence>
<keyword evidence="4" id="KW-0813">Transport</keyword>
<feature type="compositionally biased region" description="Basic and acidic residues" evidence="12">
    <location>
        <begin position="216"/>
        <end position="236"/>
    </location>
</feature>
<keyword evidence="9" id="KW-0811">Translocation</keyword>
<dbReference type="GO" id="GO:0005743">
    <property type="term" value="C:mitochondrial inner membrane"/>
    <property type="evidence" value="ECO:0007669"/>
    <property type="project" value="UniProtKB-SubCell"/>
</dbReference>
<dbReference type="InterPro" id="IPR021056">
    <property type="entry name" value="Mt_import_IM_translocase_Tim54"/>
</dbReference>
<gene>
    <name evidence="13" type="ORF">OGATHE_001265</name>
</gene>
<comment type="similarity">
    <text evidence="2">Belongs to the TIM54 family.</text>
</comment>
<dbReference type="AlphaFoldDB" id="A0A1B7SCN9"/>
<comment type="subcellular location">
    <subcellularLocation>
        <location evidence="1">Mitochondrion inner membrane</location>
        <topology evidence="1">Single-pass membrane protein</topology>
    </subcellularLocation>
</comment>
<evidence type="ECO:0000256" key="10">
    <source>
        <dbReference type="ARBA" id="ARBA00023128"/>
    </source>
</evidence>
<evidence type="ECO:0000313" key="14">
    <source>
        <dbReference type="Proteomes" id="UP000788993"/>
    </source>
</evidence>
<evidence type="ECO:0000256" key="5">
    <source>
        <dbReference type="ARBA" id="ARBA00022692"/>
    </source>
</evidence>
<keyword evidence="14" id="KW-1185">Reference proteome</keyword>
<keyword evidence="8" id="KW-1133">Transmembrane helix</keyword>
<evidence type="ECO:0000256" key="6">
    <source>
        <dbReference type="ARBA" id="ARBA00022792"/>
    </source>
</evidence>
<keyword evidence="7" id="KW-0653">Protein transport</keyword>
<feature type="region of interest" description="Disordered" evidence="12">
    <location>
        <begin position="212"/>
        <end position="249"/>
    </location>
</feature>
<evidence type="ECO:0000256" key="3">
    <source>
        <dbReference type="ARBA" id="ARBA00020796"/>
    </source>
</evidence>
<keyword evidence="6" id="KW-0999">Mitochondrion inner membrane</keyword>
<evidence type="ECO:0000256" key="9">
    <source>
        <dbReference type="ARBA" id="ARBA00023010"/>
    </source>
</evidence>
<dbReference type="EMBL" id="JAEUBD010000146">
    <property type="protein sequence ID" value="KAH3676775.1"/>
    <property type="molecule type" value="Genomic_DNA"/>
</dbReference>
<comment type="caution">
    <text evidence="13">The sequence shown here is derived from an EMBL/GenBank/DDBJ whole genome shotgun (WGS) entry which is preliminary data.</text>
</comment>
<reference evidence="13" key="2">
    <citation type="submission" date="2021-01" db="EMBL/GenBank/DDBJ databases">
        <authorList>
            <person name="Schikora-Tamarit M.A."/>
        </authorList>
    </citation>
    <scope>NUCLEOTIDE SEQUENCE</scope>
    <source>
        <strain evidence="13">NCAIM Y.01608</strain>
    </source>
</reference>
<evidence type="ECO:0000256" key="1">
    <source>
        <dbReference type="ARBA" id="ARBA00004434"/>
    </source>
</evidence>
<evidence type="ECO:0000256" key="2">
    <source>
        <dbReference type="ARBA" id="ARBA00006355"/>
    </source>
</evidence>